<evidence type="ECO:0000313" key="1">
    <source>
        <dbReference type="EMBL" id="DAE09165.1"/>
    </source>
</evidence>
<name>A0A8S5PRN8_9CAUD</name>
<sequence>MKKRTYKTLAGLLRAYDKKQFTMDDFLSKRKVYDRKSGEWIDFELTDDALRELSDGFCHTLCCQKRKYDTVFYNMKYNRILSCGILSRLWVELWNNKPSFTYCVAQNGDYEYPLVKRILYRGY</sequence>
<reference evidence="1" key="1">
    <citation type="journal article" date="2021" name="Proc. Natl. Acad. Sci. U.S.A.">
        <title>A Catalog of Tens of Thousands of Viruses from Human Metagenomes Reveals Hidden Associations with Chronic Diseases.</title>
        <authorList>
            <person name="Tisza M.J."/>
            <person name="Buck C.B."/>
        </authorList>
    </citation>
    <scope>NUCLEOTIDE SEQUENCE</scope>
    <source>
        <strain evidence="1">CtZro7</strain>
    </source>
</reference>
<accession>A0A8S5PRN8</accession>
<protein>
    <submittedName>
        <fullName evidence="1">Uncharacterized protein</fullName>
    </submittedName>
</protein>
<proteinExistence type="predicted"/>
<dbReference type="EMBL" id="BK015483">
    <property type="protein sequence ID" value="DAE09165.1"/>
    <property type="molecule type" value="Genomic_DNA"/>
</dbReference>
<organism evidence="1">
    <name type="scientific">Siphoviridae sp. ctZro7</name>
    <dbReference type="NCBI Taxonomy" id="2825561"/>
    <lineage>
        <taxon>Viruses</taxon>
        <taxon>Duplodnaviria</taxon>
        <taxon>Heunggongvirae</taxon>
        <taxon>Uroviricota</taxon>
        <taxon>Caudoviricetes</taxon>
    </lineage>
</organism>